<dbReference type="SMART" id="SM00220">
    <property type="entry name" value="S_TKc"/>
    <property type="match status" value="1"/>
</dbReference>
<keyword evidence="11" id="KW-0325">Glycoprotein</keyword>
<dbReference type="Gene3D" id="2.60.120.430">
    <property type="entry name" value="Galactose-binding lectin"/>
    <property type="match status" value="2"/>
</dbReference>
<reference evidence="16" key="1">
    <citation type="journal article" date="2019" name="Database">
        <title>The radish genome database (RadishGD): an integrated information resource for radish genomics.</title>
        <authorList>
            <person name="Yu H.J."/>
            <person name="Baek S."/>
            <person name="Lee Y.J."/>
            <person name="Cho A."/>
            <person name="Mun J.H."/>
        </authorList>
    </citation>
    <scope>NUCLEOTIDE SEQUENCE [LARGE SCALE GENOMIC DNA]</scope>
    <source>
        <strain evidence="16">cv. WK10039</strain>
    </source>
</reference>
<evidence type="ECO:0000256" key="4">
    <source>
        <dbReference type="ARBA" id="ARBA00022692"/>
    </source>
</evidence>
<dbReference type="PANTHER" id="PTHR34590">
    <property type="entry name" value="OS03G0124300 PROTEIN-RELATED"/>
    <property type="match status" value="1"/>
</dbReference>
<evidence type="ECO:0000256" key="7">
    <source>
        <dbReference type="ARBA" id="ARBA00022777"/>
    </source>
</evidence>
<feature type="transmembrane region" description="Helical" evidence="13">
    <location>
        <begin position="440"/>
        <end position="466"/>
    </location>
</feature>
<dbReference type="Proteomes" id="UP000504610">
    <property type="component" value="Chromosome 4"/>
</dbReference>
<dbReference type="InterPro" id="IPR017441">
    <property type="entry name" value="Protein_kinase_ATP_BS"/>
</dbReference>
<evidence type="ECO:0000256" key="13">
    <source>
        <dbReference type="SAM" id="Phobius"/>
    </source>
</evidence>
<dbReference type="GeneID" id="108854035"/>
<keyword evidence="9 13" id="KW-1133">Transmembrane helix</keyword>
<sequence>MISNALLAICILVSAAVLAEATAAYKPTDLFLINCGSTSDTTDSQSQTWTSDQKQLLTSNLENVSLSSDATYQEDVPQVPYMTARIFPSNVNYSFPVSPGWKYLRLYFYPTRYESGFDAASSFFSVTVNGFTLLKNFSADLTVKASKSKSLIKEFIVPVNNTLNLTFTPSPSSLAFVNGIEIVSMPDRFYSKGGFDNMITNVGSTIDFKIDNTTALETVHRINVGGQMVDEVRDTGMLRRWLPDDDVILSENSGIKPDVPGVKINYTEETPPYVAPEDVYKTYRMMGNVNNPEINLNFNLRWLFKVDAGFLYLVRLHFCETVPDVNGPGQRIFTIFLENQTAMLDMDVIAMSGGSRIPIYLDFSVYVGSESGPRPDLRLDLHPYTDVNPMYYDAILNGVEILKLNGSDGSLAGSQPNPLVSSVQTPNHVKTSIRKGDSHVLVITLAVVGSSIVLAAVLVAVIALLCKKKKKKDFPLHTTRSNPTDSCSPLTAFLCRRFSIFEIKYATNDFDEKLIIGAGGFGSVFGSVYKGRIDGGTTLVAVKRLGISSKQGAKEFKTELEMLSKLRHVHLVSLIGYCYEENEMVLVYEYMPRGTLKDHLYKRNKAVDPPLSWKRRLEICIGAARALQYLHTGAKHPIIHRDIKTTNILLDENYVAKVSDFGLSKVGPTSESQTHVSTVVKGTFGYLDPEYYRRQVLTVKSDVYSFGVVLFEVLCCRLINIENVPQEQSDLIRWVKSNYIGGTLDQIIDPDLAVDITLISLEKFCEIAVRCIQDRGTERPQMNDVVWGLEFTLQLHEAAQKNNEEGTMMDAEDLFSNTDDNCGPVVGEEPKAL</sequence>
<dbReference type="Pfam" id="PF12819">
    <property type="entry name" value="Malectin_like"/>
    <property type="match status" value="1"/>
</dbReference>
<evidence type="ECO:0000256" key="8">
    <source>
        <dbReference type="ARBA" id="ARBA00022840"/>
    </source>
</evidence>
<evidence type="ECO:0000259" key="15">
    <source>
        <dbReference type="PROSITE" id="PS50011"/>
    </source>
</evidence>
<protein>
    <submittedName>
        <fullName evidence="17">Receptor-like protein kinase At5g39000</fullName>
    </submittedName>
</protein>
<keyword evidence="5 14" id="KW-0732">Signal</keyword>
<keyword evidence="2" id="KW-0723">Serine/threonine-protein kinase</keyword>
<keyword evidence="10 13" id="KW-0472">Membrane</keyword>
<gene>
    <name evidence="17" type="primary">LOC108854035</name>
</gene>
<keyword evidence="8 12" id="KW-0067">ATP-binding</keyword>
<dbReference type="PROSITE" id="PS50011">
    <property type="entry name" value="PROTEIN_KINASE_DOM"/>
    <property type="match status" value="1"/>
</dbReference>
<dbReference type="CDD" id="cd14066">
    <property type="entry name" value="STKc_IRAK"/>
    <property type="match status" value="1"/>
</dbReference>
<evidence type="ECO:0000256" key="3">
    <source>
        <dbReference type="ARBA" id="ARBA00022679"/>
    </source>
</evidence>
<dbReference type="GO" id="GO:0004714">
    <property type="term" value="F:transmembrane receptor protein tyrosine kinase activity"/>
    <property type="evidence" value="ECO:0007669"/>
    <property type="project" value="InterPro"/>
</dbReference>
<dbReference type="Gene3D" id="3.30.200.20">
    <property type="entry name" value="Phosphorylase Kinase, domain 1"/>
    <property type="match status" value="1"/>
</dbReference>
<dbReference type="GO" id="GO:0016020">
    <property type="term" value="C:membrane"/>
    <property type="evidence" value="ECO:0007669"/>
    <property type="project" value="UniProtKB-SubCell"/>
</dbReference>
<dbReference type="InterPro" id="IPR008271">
    <property type="entry name" value="Ser/Thr_kinase_AS"/>
</dbReference>
<keyword evidence="7" id="KW-0418">Kinase</keyword>
<dbReference type="PANTHER" id="PTHR34590:SF5">
    <property type="entry name" value="OS04G0586500 PROTEIN"/>
    <property type="match status" value="1"/>
</dbReference>
<evidence type="ECO:0000256" key="5">
    <source>
        <dbReference type="ARBA" id="ARBA00022729"/>
    </source>
</evidence>
<evidence type="ECO:0000256" key="10">
    <source>
        <dbReference type="ARBA" id="ARBA00023136"/>
    </source>
</evidence>
<dbReference type="FunFam" id="2.60.120.430:FF:000007">
    <property type="entry name" value="FERONIA receptor-like kinase"/>
    <property type="match status" value="1"/>
</dbReference>
<dbReference type="FunFam" id="1.10.510.10:FF:000252">
    <property type="entry name" value="Receptor-like protein kinase FERONIA"/>
    <property type="match status" value="1"/>
</dbReference>
<dbReference type="GO" id="GO:0004674">
    <property type="term" value="F:protein serine/threonine kinase activity"/>
    <property type="evidence" value="ECO:0007669"/>
    <property type="project" value="UniProtKB-KW"/>
</dbReference>
<dbReference type="KEGG" id="rsz:108854035"/>
<evidence type="ECO:0000313" key="16">
    <source>
        <dbReference type="Proteomes" id="UP000504610"/>
    </source>
</evidence>
<organism evidence="16 17">
    <name type="scientific">Raphanus sativus</name>
    <name type="common">Radish</name>
    <name type="synonym">Raphanus raphanistrum var. sativus</name>
    <dbReference type="NCBI Taxonomy" id="3726"/>
    <lineage>
        <taxon>Eukaryota</taxon>
        <taxon>Viridiplantae</taxon>
        <taxon>Streptophyta</taxon>
        <taxon>Embryophyta</taxon>
        <taxon>Tracheophyta</taxon>
        <taxon>Spermatophyta</taxon>
        <taxon>Magnoliopsida</taxon>
        <taxon>eudicotyledons</taxon>
        <taxon>Gunneridae</taxon>
        <taxon>Pentapetalae</taxon>
        <taxon>rosids</taxon>
        <taxon>malvids</taxon>
        <taxon>Brassicales</taxon>
        <taxon>Brassicaceae</taxon>
        <taxon>Brassiceae</taxon>
        <taxon>Raphanus</taxon>
    </lineage>
</organism>
<dbReference type="Pfam" id="PF07714">
    <property type="entry name" value="PK_Tyr_Ser-Thr"/>
    <property type="match status" value="1"/>
</dbReference>
<dbReference type="InterPro" id="IPR000719">
    <property type="entry name" value="Prot_kinase_dom"/>
</dbReference>
<dbReference type="InterPro" id="IPR011009">
    <property type="entry name" value="Kinase-like_dom_sf"/>
</dbReference>
<evidence type="ECO:0000256" key="6">
    <source>
        <dbReference type="ARBA" id="ARBA00022741"/>
    </source>
</evidence>
<feature type="binding site" evidence="12">
    <location>
        <position position="543"/>
    </location>
    <ligand>
        <name>ATP</name>
        <dbReference type="ChEBI" id="CHEBI:30616"/>
    </ligand>
</feature>
<feature type="signal peptide" evidence="14">
    <location>
        <begin position="1"/>
        <end position="21"/>
    </location>
</feature>
<dbReference type="FunFam" id="2.60.120.430:FF:000003">
    <property type="entry name" value="FERONIA receptor-like kinase"/>
    <property type="match status" value="1"/>
</dbReference>
<dbReference type="GO" id="GO:0010038">
    <property type="term" value="P:response to metal ion"/>
    <property type="evidence" value="ECO:0007669"/>
    <property type="project" value="UniProtKB-ARBA"/>
</dbReference>
<dbReference type="SUPFAM" id="SSF56112">
    <property type="entry name" value="Protein kinase-like (PK-like)"/>
    <property type="match status" value="1"/>
</dbReference>
<evidence type="ECO:0000256" key="12">
    <source>
        <dbReference type="PROSITE-ProRule" id="PRU10141"/>
    </source>
</evidence>
<dbReference type="GO" id="GO:0005524">
    <property type="term" value="F:ATP binding"/>
    <property type="evidence" value="ECO:0007669"/>
    <property type="project" value="UniProtKB-UniRule"/>
</dbReference>
<name>A0A6J0NGR5_RAPSA</name>
<dbReference type="InterPro" id="IPR024788">
    <property type="entry name" value="Malectin-like_Carb-bd_dom"/>
</dbReference>
<evidence type="ECO:0000256" key="9">
    <source>
        <dbReference type="ARBA" id="ARBA00022989"/>
    </source>
</evidence>
<evidence type="ECO:0000256" key="11">
    <source>
        <dbReference type="ARBA" id="ARBA00023180"/>
    </source>
</evidence>
<keyword evidence="4 13" id="KW-0812">Transmembrane</keyword>
<dbReference type="InterPro" id="IPR001245">
    <property type="entry name" value="Ser-Thr/Tyr_kinase_cat_dom"/>
</dbReference>
<feature type="domain" description="Protein kinase" evidence="15">
    <location>
        <begin position="510"/>
        <end position="792"/>
    </location>
</feature>
<dbReference type="RefSeq" id="XP_018483023.2">
    <property type="nucleotide sequence ID" value="XM_018627521.2"/>
</dbReference>
<dbReference type="PROSITE" id="PS00108">
    <property type="entry name" value="PROTEIN_KINASE_ST"/>
    <property type="match status" value="1"/>
</dbReference>
<evidence type="ECO:0000256" key="14">
    <source>
        <dbReference type="SAM" id="SignalP"/>
    </source>
</evidence>
<reference evidence="17" key="2">
    <citation type="submission" date="2025-08" db="UniProtKB">
        <authorList>
            <consortium name="RefSeq"/>
        </authorList>
    </citation>
    <scope>IDENTIFICATION</scope>
    <source>
        <tissue evidence="17">Leaf</tissue>
    </source>
</reference>
<dbReference type="PROSITE" id="PS00107">
    <property type="entry name" value="PROTEIN_KINASE_ATP"/>
    <property type="match status" value="1"/>
</dbReference>
<keyword evidence="16" id="KW-1185">Reference proteome</keyword>
<keyword evidence="6 12" id="KW-0547">Nucleotide-binding</keyword>
<evidence type="ECO:0000256" key="1">
    <source>
        <dbReference type="ARBA" id="ARBA00004479"/>
    </source>
</evidence>
<feature type="chain" id="PRO_5040878339" evidence="14">
    <location>
        <begin position="22"/>
        <end position="833"/>
    </location>
</feature>
<dbReference type="FunFam" id="3.30.200.20:FF:000039">
    <property type="entry name" value="receptor-like protein kinase FERONIA"/>
    <property type="match status" value="1"/>
</dbReference>
<evidence type="ECO:0000313" key="17">
    <source>
        <dbReference type="RefSeq" id="XP_018483023.2"/>
    </source>
</evidence>
<dbReference type="OrthoDB" id="1720310at2759"/>
<dbReference type="InterPro" id="IPR045272">
    <property type="entry name" value="ANXUR1/2-like"/>
</dbReference>
<accession>A0A6J0NGR5</accession>
<dbReference type="AlphaFoldDB" id="A0A6J0NGR5"/>
<dbReference type="Gene3D" id="1.10.510.10">
    <property type="entry name" value="Transferase(Phosphotransferase) domain 1"/>
    <property type="match status" value="1"/>
</dbReference>
<comment type="subcellular location">
    <subcellularLocation>
        <location evidence="1">Membrane</location>
        <topology evidence="1">Single-pass type I membrane protein</topology>
    </subcellularLocation>
</comment>
<keyword evidence="3" id="KW-0808">Transferase</keyword>
<proteinExistence type="predicted"/>
<evidence type="ECO:0000256" key="2">
    <source>
        <dbReference type="ARBA" id="ARBA00022527"/>
    </source>
</evidence>